<evidence type="ECO:0000313" key="2">
    <source>
        <dbReference type="Proteomes" id="UP000095751"/>
    </source>
</evidence>
<dbReference type="EMBL" id="KV784384">
    <property type="protein sequence ID" value="OEU07648.1"/>
    <property type="molecule type" value="Genomic_DNA"/>
</dbReference>
<dbReference type="Proteomes" id="UP000095751">
    <property type="component" value="Unassembled WGS sequence"/>
</dbReference>
<dbReference type="AlphaFoldDB" id="A0A1E7ENW3"/>
<reference evidence="1 2" key="1">
    <citation type="submission" date="2016-09" db="EMBL/GenBank/DDBJ databases">
        <title>Extensive genetic diversity and differential bi-allelic expression allows diatom success in the polar Southern Ocean.</title>
        <authorList>
            <consortium name="DOE Joint Genome Institute"/>
            <person name="Mock T."/>
            <person name="Otillar R.P."/>
            <person name="Strauss J."/>
            <person name="Dupont C."/>
            <person name="Frickenhaus S."/>
            <person name="Maumus F."/>
            <person name="Mcmullan M."/>
            <person name="Sanges R."/>
            <person name="Schmutz J."/>
            <person name="Toseland A."/>
            <person name="Valas R."/>
            <person name="Veluchamy A."/>
            <person name="Ward B.J."/>
            <person name="Allen A."/>
            <person name="Barry K."/>
            <person name="Falciatore A."/>
            <person name="Ferrante M."/>
            <person name="Fortunato A.E."/>
            <person name="Gloeckner G."/>
            <person name="Gruber A."/>
            <person name="Hipkin R."/>
            <person name="Janech M."/>
            <person name="Kroth P."/>
            <person name="Leese F."/>
            <person name="Lindquist E."/>
            <person name="Lyon B.R."/>
            <person name="Martin J."/>
            <person name="Mayer C."/>
            <person name="Parker M."/>
            <person name="Quesneville H."/>
            <person name="Raymond J."/>
            <person name="Uhlig C."/>
            <person name="Valentin K.U."/>
            <person name="Worden A.Z."/>
            <person name="Armbrust E.V."/>
            <person name="Bowler C."/>
            <person name="Green B."/>
            <person name="Moulton V."/>
            <person name="Van Oosterhout C."/>
            <person name="Grigoriev I."/>
        </authorList>
    </citation>
    <scope>NUCLEOTIDE SEQUENCE [LARGE SCALE GENOMIC DNA]</scope>
    <source>
        <strain evidence="1 2">CCMP1102</strain>
    </source>
</reference>
<organism evidence="1 2">
    <name type="scientific">Fragilariopsis cylindrus CCMP1102</name>
    <dbReference type="NCBI Taxonomy" id="635003"/>
    <lineage>
        <taxon>Eukaryota</taxon>
        <taxon>Sar</taxon>
        <taxon>Stramenopiles</taxon>
        <taxon>Ochrophyta</taxon>
        <taxon>Bacillariophyta</taxon>
        <taxon>Bacillariophyceae</taxon>
        <taxon>Bacillariophycidae</taxon>
        <taxon>Bacillariales</taxon>
        <taxon>Bacillariaceae</taxon>
        <taxon>Fragilariopsis</taxon>
    </lineage>
</organism>
<evidence type="ECO:0000313" key="1">
    <source>
        <dbReference type="EMBL" id="OEU07648.1"/>
    </source>
</evidence>
<dbReference type="OrthoDB" id="200660at2759"/>
<sequence length="147" mass="16900">MQKCVAQQRPFLVKYSDVTRVQDSKFEKLLNSHEKEAINAWKIWIECTMAPRTKKIDIEWADSFVGCPVKVPGHWWVGYTETYLHDGKIVSFDPVVRQGDDEIVTENGTLYSLTPTDEWSQVDDAVDVQLNRLRRVPAQRGSVFATV</sequence>
<proteinExistence type="predicted"/>
<gene>
    <name evidence="1" type="ORF">FRACYDRAFT_250665</name>
</gene>
<keyword evidence="2" id="KW-1185">Reference proteome</keyword>
<dbReference type="KEGG" id="fcy:FRACYDRAFT_250665"/>
<dbReference type="InParanoid" id="A0A1E7ENW3"/>
<protein>
    <submittedName>
        <fullName evidence="1">Uncharacterized protein</fullName>
    </submittedName>
</protein>
<name>A0A1E7ENW3_9STRA</name>
<accession>A0A1E7ENW3</accession>